<dbReference type="InterPro" id="IPR007844">
    <property type="entry name" value="AsmA"/>
</dbReference>
<comment type="caution">
    <text evidence="2">The sequence shown here is derived from an EMBL/GenBank/DDBJ whole genome shotgun (WGS) entry which is preliminary data.</text>
</comment>
<feature type="domain" description="AsmA" evidence="1">
    <location>
        <begin position="234"/>
        <end position="408"/>
    </location>
</feature>
<evidence type="ECO:0000313" key="2">
    <source>
        <dbReference type="EMBL" id="KTD62824.1"/>
    </source>
</evidence>
<organism evidence="2 3">
    <name type="scientific">Legionella shakespearei DSM 23087</name>
    <dbReference type="NCBI Taxonomy" id="1122169"/>
    <lineage>
        <taxon>Bacteria</taxon>
        <taxon>Pseudomonadati</taxon>
        <taxon>Pseudomonadota</taxon>
        <taxon>Gammaproteobacteria</taxon>
        <taxon>Legionellales</taxon>
        <taxon>Legionellaceae</taxon>
        <taxon>Legionella</taxon>
    </lineage>
</organism>
<evidence type="ECO:0000259" key="1">
    <source>
        <dbReference type="Pfam" id="PF05170"/>
    </source>
</evidence>
<reference evidence="2 3" key="1">
    <citation type="submission" date="2015-11" db="EMBL/GenBank/DDBJ databases">
        <title>Genomic analysis of 38 Legionella species identifies large and diverse effector repertoires.</title>
        <authorList>
            <person name="Burstein D."/>
            <person name="Amaro F."/>
            <person name="Zusman T."/>
            <person name="Lifshitz Z."/>
            <person name="Cohen O."/>
            <person name="Gilbert J.A."/>
            <person name="Pupko T."/>
            <person name="Shuman H.A."/>
            <person name="Segal G."/>
        </authorList>
    </citation>
    <scope>NUCLEOTIDE SEQUENCE [LARGE SCALE GENOMIC DNA]</scope>
    <source>
        <strain evidence="2 3">ATCC 49655</strain>
    </source>
</reference>
<dbReference type="Proteomes" id="UP000054600">
    <property type="component" value="Unassembled WGS sequence"/>
</dbReference>
<dbReference type="eggNOG" id="COG2982">
    <property type="taxonomic scope" value="Bacteria"/>
</dbReference>
<evidence type="ECO:0000313" key="3">
    <source>
        <dbReference type="Proteomes" id="UP000054600"/>
    </source>
</evidence>
<dbReference type="GO" id="GO:0090313">
    <property type="term" value="P:regulation of protein targeting to membrane"/>
    <property type="evidence" value="ECO:0007669"/>
    <property type="project" value="TreeGrafter"/>
</dbReference>
<dbReference type="PATRIC" id="fig|1122169.6.peg.992"/>
<dbReference type="AlphaFoldDB" id="A0A0W0Z131"/>
<gene>
    <name evidence="2" type="ORF">Lsha_0856</name>
</gene>
<dbReference type="STRING" id="1122169.Lsha_0856"/>
<dbReference type="OrthoDB" id="9766390at2"/>
<dbReference type="EMBL" id="LNYW01000029">
    <property type="protein sequence ID" value="KTD62824.1"/>
    <property type="molecule type" value="Genomic_DNA"/>
</dbReference>
<dbReference type="GO" id="GO:0005886">
    <property type="term" value="C:plasma membrane"/>
    <property type="evidence" value="ECO:0007669"/>
    <property type="project" value="TreeGrafter"/>
</dbReference>
<sequence length="509" mass="56106">MKLLGKILLGIFALILFASATLWILAKNIKPETIKQLVNGQITAITHKKSQINGDIFWQIFPRPGLKFSNIQIGDEKANENYFLTADTLLFNLKITPLFKGDFVFSEINVDGLKLQINKDAAQIAAPDETKIKNPRELSAHQFAIQNLSLSHGQITINSNGHRTTFKNIQVAMEQFNLQQYPFPIQLKARLIEAGPLSIAKANINFKGRLTLASTVINELQKGIVKSSAEGQLAAQNILLNQFIIKNVHATVKTDKSGITFNPFTLSLYNGESVGDMNYNIANQQITLNQTATNLDGKQLMTALSGRDLVSGTLDYSIHATVPLHKPFIESINSKGHVTIKDGQIHNINLNQLLTNLKDKLNNLTLGNSLQQQSIKADDWNSETSNMGSTAFKLANIQYQVQNGLMNSDTLLLQTDTLQVNGQGSLNLINQELSAKLKAILNSNNSDSSMQKLQQSLGGSFPLEISGTLTRPLVLPDFKVINPLLGSLLKNTLKKPVDKIKGQLKELLH</sequence>
<protein>
    <submittedName>
        <fullName evidence="2">Putative asmA protein</fullName>
    </submittedName>
</protein>
<dbReference type="RefSeq" id="WP_018577461.1">
    <property type="nucleotide sequence ID" value="NZ_KB892404.1"/>
</dbReference>
<dbReference type="Pfam" id="PF05170">
    <property type="entry name" value="AsmA"/>
    <property type="match status" value="2"/>
</dbReference>
<name>A0A0W0Z131_9GAMM</name>
<proteinExistence type="predicted"/>
<accession>A0A0W0Z131</accession>
<dbReference type="PANTHER" id="PTHR30441">
    <property type="entry name" value="DUF748 DOMAIN-CONTAINING PROTEIN"/>
    <property type="match status" value="1"/>
</dbReference>
<feature type="domain" description="AsmA" evidence="1">
    <location>
        <begin position="1"/>
        <end position="209"/>
    </location>
</feature>
<dbReference type="InterPro" id="IPR052894">
    <property type="entry name" value="AsmA-related"/>
</dbReference>
<dbReference type="PANTHER" id="PTHR30441:SF8">
    <property type="entry name" value="DUF748 DOMAIN-CONTAINING PROTEIN"/>
    <property type="match status" value="1"/>
</dbReference>
<keyword evidence="3" id="KW-1185">Reference proteome</keyword>